<dbReference type="OrthoDB" id="2014654at2759"/>
<evidence type="ECO:0000259" key="1">
    <source>
        <dbReference type="Pfam" id="PF02541"/>
    </source>
</evidence>
<sequence length="580" mass="63061">MTTNLITIDNYKEELSGWSPESPNQLFAIVDMGSNGIRFTITDLSPPFTRLLRCVYRERAGISLFDALSASGSSTSSDLKFPTETIRLVSETLARFRRIADGYGVAPENFSVLATEAMRRASNAADMLDAIREQAGVGVHILAPEIETMFGAVMGSRSSFVNINRGALFLDLGGGSVQMTWVDTKLPEYEIEAALAGVSLPFGAARLIRVLEGDAKVASTEKAKLRDGMRKAFEKLSETFPSLRDGLKSGEGVDVYLCGGGFRGYGSMLMHNDPVQPYPIPSVGAYTVAGEFFRQTKRMQEINERFDGKIFGLSKRRRQQFPAILEVLDALVNVVPAIRTATFCTGSNRDGALLMKLPREIRESDPLEALANVGAEDKPIIDAVTATLRGSIPDGQDLSLVPTIFSLGLAPLFIQRIWHRMGEDVYSNAANALHEAVTRDPKAPGLTHLARAVLGLTVAARWGYSLGPIDAELYTGLKGVLDEAHGTASFWAEYFGVVADILSMIIPCQPRKVEDITSTIKVSAALDTSGKKDKIRLELQIAHDALKGVDTEVVKQMVEEIGKQKGRKCAIKIRAEISGV</sequence>
<dbReference type="FunCoup" id="A0A2N3N277">
    <property type="interactions" value="236"/>
</dbReference>
<dbReference type="InParanoid" id="A0A2N3N277"/>
<dbReference type="PANTHER" id="PTHR30005">
    <property type="entry name" value="EXOPOLYPHOSPHATASE"/>
    <property type="match status" value="1"/>
</dbReference>
<accession>A0A2N3N277</accession>
<dbReference type="InterPro" id="IPR043129">
    <property type="entry name" value="ATPase_NBD"/>
</dbReference>
<reference evidence="3 4" key="1">
    <citation type="journal article" date="2017" name="G3 (Bethesda)">
        <title>First Draft Genome Sequence of the Pathogenic Fungus Lomentospora prolificans (Formerly Scedosporium prolificans).</title>
        <authorList>
            <person name="Luo R."/>
            <person name="Zimin A."/>
            <person name="Workman R."/>
            <person name="Fan Y."/>
            <person name="Pertea G."/>
            <person name="Grossman N."/>
            <person name="Wear M.P."/>
            <person name="Jia B."/>
            <person name="Miller H."/>
            <person name="Casadevall A."/>
            <person name="Timp W."/>
            <person name="Zhang S.X."/>
            <person name="Salzberg S.L."/>
        </authorList>
    </citation>
    <scope>NUCLEOTIDE SEQUENCE [LARGE SCALE GENOMIC DNA]</scope>
    <source>
        <strain evidence="3 4">JHH-5317</strain>
    </source>
</reference>
<keyword evidence="4" id="KW-1185">Reference proteome</keyword>
<feature type="domain" description="RTG2 C-terminal" evidence="2">
    <location>
        <begin position="378"/>
        <end position="571"/>
    </location>
</feature>
<dbReference type="SUPFAM" id="SSF53067">
    <property type="entry name" value="Actin-like ATPase domain"/>
    <property type="match status" value="2"/>
</dbReference>
<evidence type="ECO:0000313" key="3">
    <source>
        <dbReference type="EMBL" id="PKS06527.1"/>
    </source>
</evidence>
<gene>
    <name evidence="3" type="ORF">jhhlp_007275</name>
</gene>
<evidence type="ECO:0000259" key="2">
    <source>
        <dbReference type="Pfam" id="PF23566"/>
    </source>
</evidence>
<dbReference type="Proteomes" id="UP000233524">
    <property type="component" value="Unassembled WGS sequence"/>
</dbReference>
<dbReference type="FunFam" id="3.30.420.40:FF:000191">
    <property type="entry name" value="Retrograde regulation protein 2"/>
    <property type="match status" value="1"/>
</dbReference>
<dbReference type="InterPro" id="IPR057512">
    <property type="entry name" value="RTG2_C"/>
</dbReference>
<dbReference type="InterPro" id="IPR050273">
    <property type="entry name" value="GppA/Ppx_hydrolase"/>
</dbReference>
<dbReference type="VEuPathDB" id="FungiDB:jhhlp_007275"/>
<dbReference type="AlphaFoldDB" id="A0A2N3N277"/>
<evidence type="ECO:0000313" key="4">
    <source>
        <dbReference type="Proteomes" id="UP000233524"/>
    </source>
</evidence>
<dbReference type="InterPro" id="IPR003695">
    <property type="entry name" value="Ppx_GppA_N"/>
</dbReference>
<name>A0A2N3N277_9PEZI</name>
<dbReference type="PANTHER" id="PTHR30005:SF0">
    <property type="entry name" value="RETROGRADE REGULATION PROTEIN 2"/>
    <property type="match status" value="1"/>
</dbReference>
<protein>
    <submittedName>
        <fullName evidence="3">Uncharacterized protein</fullName>
    </submittedName>
</protein>
<feature type="domain" description="Ppx/GppA phosphatase N-terminal" evidence="1">
    <location>
        <begin position="52"/>
        <end position="360"/>
    </location>
</feature>
<dbReference type="EMBL" id="NLAX01001034">
    <property type="protein sequence ID" value="PKS06527.1"/>
    <property type="molecule type" value="Genomic_DNA"/>
</dbReference>
<dbReference type="Gene3D" id="3.30.420.40">
    <property type="match status" value="1"/>
</dbReference>
<dbReference type="Pfam" id="PF23566">
    <property type="entry name" value="RTG2_C"/>
    <property type="match status" value="1"/>
</dbReference>
<dbReference type="GO" id="GO:0006357">
    <property type="term" value="P:regulation of transcription by RNA polymerase II"/>
    <property type="evidence" value="ECO:0007669"/>
    <property type="project" value="TreeGrafter"/>
</dbReference>
<dbReference type="Pfam" id="PF02541">
    <property type="entry name" value="Ppx-GppA"/>
    <property type="match status" value="1"/>
</dbReference>
<comment type="caution">
    <text evidence="3">The sequence shown here is derived from an EMBL/GenBank/DDBJ whole genome shotgun (WGS) entry which is preliminary data.</text>
</comment>
<dbReference type="Gene3D" id="3.30.420.150">
    <property type="entry name" value="Exopolyphosphatase. Domain 2"/>
    <property type="match status" value="1"/>
</dbReference>
<organism evidence="3 4">
    <name type="scientific">Lomentospora prolificans</name>
    <dbReference type="NCBI Taxonomy" id="41688"/>
    <lineage>
        <taxon>Eukaryota</taxon>
        <taxon>Fungi</taxon>
        <taxon>Dikarya</taxon>
        <taxon>Ascomycota</taxon>
        <taxon>Pezizomycotina</taxon>
        <taxon>Sordariomycetes</taxon>
        <taxon>Hypocreomycetidae</taxon>
        <taxon>Microascales</taxon>
        <taxon>Microascaceae</taxon>
        <taxon>Lomentospora</taxon>
    </lineage>
</organism>
<proteinExistence type="predicted"/>